<comment type="similarity">
    <text evidence="3 8">Belongs to the peptidase M24B family.</text>
</comment>
<dbReference type="PROSITE" id="PS00491">
    <property type="entry name" value="PROLINE_PEPTIDASE"/>
    <property type="match status" value="1"/>
</dbReference>
<dbReference type="GO" id="GO:0030145">
    <property type="term" value="F:manganese ion binding"/>
    <property type="evidence" value="ECO:0007669"/>
    <property type="project" value="InterPro"/>
</dbReference>
<evidence type="ECO:0000256" key="4">
    <source>
        <dbReference type="ARBA" id="ARBA00012574"/>
    </source>
</evidence>
<dbReference type="CDD" id="cd01087">
    <property type="entry name" value="Prolidase"/>
    <property type="match status" value="1"/>
</dbReference>
<sequence>MTENAAQNSAQNSAQNDAPKTASHDNEPSPKLRAFMNSGWADSERHDLALSDAGVWAAKRRDALSQAFPGERLVIPAGTYKVRSNDTDYVFRPHTDYVWLTGNQTSDAVLVLEPNGTTGHDAVLYFRPRADRSEGEEFWRDRMYGELWAGRRPSLTETAKEFGIETRHVDQLADALKSDVPTRVRRGEDESIASLLSGARTEQLKDGELAATLSELRLVKDAYELEQLRDAVAITHRGFSDVLAEMDKVRQYGERWIEGTFWRRARAEGNDVGYTSIAAAGPHATTLHWIENDGPVTDGTLMLLDMGVENRQLYTADITRTLPVTGEFTPRQRDLYQLVLDAQNAGIAALTPGAAFRAGHEAAMEVIVRGLDAMELLPVSAEEALDPESRLYQRYTLHGVSHMLGLDVHDCASARDENYRKGNVQPGYVLTVEPGLYFQSDDLTVPEDLRGIGIRIEDDILITDQGPENLSEAMPRTVEGIQDWMAS</sequence>
<feature type="compositionally biased region" description="Low complexity" evidence="9">
    <location>
        <begin position="1"/>
        <end position="16"/>
    </location>
</feature>
<evidence type="ECO:0000256" key="7">
    <source>
        <dbReference type="ARBA" id="ARBA00023211"/>
    </source>
</evidence>
<evidence type="ECO:0000256" key="5">
    <source>
        <dbReference type="ARBA" id="ARBA00022723"/>
    </source>
</evidence>
<dbReference type="AlphaFoldDB" id="A0AAU7TG91"/>
<organism evidence="11">
    <name type="scientific">Kribbella sp. HUAS MG21</name>
    <dbReference type="NCBI Taxonomy" id="3160966"/>
    <lineage>
        <taxon>Bacteria</taxon>
        <taxon>Bacillati</taxon>
        <taxon>Actinomycetota</taxon>
        <taxon>Actinomycetes</taxon>
        <taxon>Propionibacteriales</taxon>
        <taxon>Kribbellaceae</taxon>
        <taxon>Kribbella</taxon>
    </lineage>
</organism>
<dbReference type="SUPFAM" id="SSF55920">
    <property type="entry name" value="Creatinase/aminopeptidase"/>
    <property type="match status" value="1"/>
</dbReference>
<keyword evidence="7" id="KW-0464">Manganese</keyword>
<dbReference type="Gene3D" id="3.90.230.10">
    <property type="entry name" value="Creatinase/methionine aminopeptidase superfamily"/>
    <property type="match status" value="1"/>
</dbReference>
<protein>
    <recommendedName>
        <fullName evidence="4">Xaa-Pro aminopeptidase</fullName>
        <ecNumber evidence="4">3.4.11.9</ecNumber>
    </recommendedName>
</protein>
<dbReference type="GO" id="GO:0006508">
    <property type="term" value="P:proteolysis"/>
    <property type="evidence" value="ECO:0007669"/>
    <property type="project" value="TreeGrafter"/>
</dbReference>
<dbReference type="EC" id="3.4.11.9" evidence="4"/>
<feature type="domain" description="Aminopeptidase P N-terminal" evidence="10">
    <location>
        <begin position="51"/>
        <end position="193"/>
    </location>
</feature>
<dbReference type="InterPro" id="IPR007865">
    <property type="entry name" value="Aminopep_P_N"/>
</dbReference>
<keyword evidence="11" id="KW-0031">Aminopeptidase</keyword>
<evidence type="ECO:0000259" key="10">
    <source>
        <dbReference type="SMART" id="SM01011"/>
    </source>
</evidence>
<proteinExistence type="inferred from homology"/>
<accession>A0AAU7TG91</accession>
<dbReference type="Pfam" id="PF00557">
    <property type="entry name" value="Peptidase_M24"/>
    <property type="match status" value="1"/>
</dbReference>
<evidence type="ECO:0000313" key="11">
    <source>
        <dbReference type="EMBL" id="XBV25929.1"/>
    </source>
</evidence>
<dbReference type="RefSeq" id="WP_350278736.1">
    <property type="nucleotide sequence ID" value="NZ_CP158165.1"/>
</dbReference>
<dbReference type="InterPro" id="IPR036005">
    <property type="entry name" value="Creatinase/aminopeptidase-like"/>
</dbReference>
<dbReference type="Pfam" id="PF05195">
    <property type="entry name" value="AMP_N"/>
    <property type="match status" value="1"/>
</dbReference>
<evidence type="ECO:0000256" key="2">
    <source>
        <dbReference type="ARBA" id="ARBA00001936"/>
    </source>
</evidence>
<comment type="cofactor">
    <cofactor evidence="2">
        <name>Mn(2+)</name>
        <dbReference type="ChEBI" id="CHEBI:29035"/>
    </cofactor>
</comment>
<gene>
    <name evidence="11" type="ORF">ABN611_05780</name>
</gene>
<comment type="catalytic activity">
    <reaction evidence="1">
        <text>Release of any N-terminal amino acid, including proline, that is linked to proline, even from a dipeptide or tripeptide.</text>
        <dbReference type="EC" id="3.4.11.9"/>
    </reaction>
</comment>
<evidence type="ECO:0000256" key="3">
    <source>
        <dbReference type="ARBA" id="ARBA00008766"/>
    </source>
</evidence>
<name>A0AAU7TG91_9ACTN</name>
<dbReference type="PANTHER" id="PTHR43226:SF4">
    <property type="entry name" value="XAA-PRO AMINOPEPTIDASE 3"/>
    <property type="match status" value="1"/>
</dbReference>
<dbReference type="Gene3D" id="3.40.350.10">
    <property type="entry name" value="Creatinase/prolidase N-terminal domain"/>
    <property type="match status" value="1"/>
</dbReference>
<dbReference type="SMART" id="SM01011">
    <property type="entry name" value="AMP_N"/>
    <property type="match status" value="1"/>
</dbReference>
<dbReference type="InterPro" id="IPR000994">
    <property type="entry name" value="Pept_M24"/>
</dbReference>
<dbReference type="PANTHER" id="PTHR43226">
    <property type="entry name" value="XAA-PRO AMINOPEPTIDASE 3"/>
    <property type="match status" value="1"/>
</dbReference>
<keyword evidence="6" id="KW-0378">Hydrolase</keyword>
<dbReference type="InterPro" id="IPR001131">
    <property type="entry name" value="Peptidase_M24B_aminopep-P_CS"/>
</dbReference>
<evidence type="ECO:0000256" key="8">
    <source>
        <dbReference type="RuleBase" id="RU000590"/>
    </source>
</evidence>
<evidence type="ECO:0000256" key="6">
    <source>
        <dbReference type="ARBA" id="ARBA00022801"/>
    </source>
</evidence>
<feature type="region of interest" description="Disordered" evidence="9">
    <location>
        <begin position="1"/>
        <end position="34"/>
    </location>
</feature>
<dbReference type="InterPro" id="IPR029149">
    <property type="entry name" value="Creatin/AminoP/Spt16_N"/>
</dbReference>
<dbReference type="InterPro" id="IPR052433">
    <property type="entry name" value="X-Pro_dipept-like"/>
</dbReference>
<keyword evidence="5 8" id="KW-0479">Metal-binding</keyword>
<dbReference type="GO" id="GO:0005829">
    <property type="term" value="C:cytosol"/>
    <property type="evidence" value="ECO:0007669"/>
    <property type="project" value="TreeGrafter"/>
</dbReference>
<evidence type="ECO:0000256" key="9">
    <source>
        <dbReference type="SAM" id="MobiDB-lite"/>
    </source>
</evidence>
<dbReference type="SUPFAM" id="SSF53092">
    <property type="entry name" value="Creatinase/prolidase N-terminal domain"/>
    <property type="match status" value="1"/>
</dbReference>
<dbReference type="EMBL" id="CP158165">
    <property type="protein sequence ID" value="XBV25929.1"/>
    <property type="molecule type" value="Genomic_DNA"/>
</dbReference>
<evidence type="ECO:0000256" key="1">
    <source>
        <dbReference type="ARBA" id="ARBA00001424"/>
    </source>
</evidence>
<reference evidence="11" key="1">
    <citation type="submission" date="2024-06" db="EMBL/GenBank/DDBJ databases">
        <title>Kribbella sp. strain HUAS MG21 genome sequences.</title>
        <authorList>
            <person name="Mo P."/>
        </authorList>
    </citation>
    <scope>NUCLEOTIDE SEQUENCE</scope>
    <source>
        <strain evidence="11">HUAS MG21</strain>
    </source>
</reference>
<keyword evidence="11" id="KW-0645">Protease</keyword>
<dbReference type="GO" id="GO:0070006">
    <property type="term" value="F:metalloaminopeptidase activity"/>
    <property type="evidence" value="ECO:0007669"/>
    <property type="project" value="InterPro"/>
</dbReference>